<dbReference type="OrthoDB" id="1041499at2"/>
<sequence>MSNLNGVNIKRGKVGANRLGSDDAISGIIITSPEVANLEFDVPVTVYNISDVEDLGITKDFDKNQNVNVYEHLSEFYRLAGNGTELHALVAEQDQKMVDLLDAPAKKLLIAAGGKIKQLGIAVNLESTATITLLNGFPDDVYNAIAAAKALEEWSEENFMPVTVFIEGHHYAGNAASSADLRDLLNLSAEGVAGLVIGQDYDVAAQRTGHAQKYGNVGTVLGVTASCTVEKNIGENETKNLTSESKKLLINPALSNHVLNSAQYASLQTLEDKGYIFGVTYTGMAGVRLNNDHVCAPKILDDDNNINEHTIAYGRVGKKARRGLRTAYLPKVKTTWLVNETTGKLSPGTVASLEEIGDKVFADMKKRGEITYGKTTVDPASDLIVEKVLKVSYVIVPKGSIGEITGFINIKTQI</sequence>
<keyword evidence="2" id="KW-1185">Reference proteome</keyword>
<dbReference type="EMBL" id="FRAM01000005">
    <property type="protein sequence ID" value="SHK69701.1"/>
    <property type="molecule type" value="Genomic_DNA"/>
</dbReference>
<evidence type="ECO:0000313" key="1">
    <source>
        <dbReference type="EMBL" id="SHK69701.1"/>
    </source>
</evidence>
<dbReference type="InterPro" id="IPR019694">
    <property type="entry name" value="Phage_HP1_Orf23"/>
</dbReference>
<dbReference type="AlphaFoldDB" id="A0A1M6UKI3"/>
<gene>
    <name evidence="1" type="ORF">SAMN05444371_3352</name>
</gene>
<protein>
    <recommendedName>
        <fullName evidence="3">DUF2586 family protein</fullName>
    </recommendedName>
</protein>
<dbReference type="Pfam" id="PF10758">
    <property type="entry name" value="DUF2586"/>
    <property type="match status" value="1"/>
</dbReference>
<dbReference type="RefSeq" id="WP_073000283.1">
    <property type="nucleotide sequence ID" value="NZ_FRAM01000005.1"/>
</dbReference>
<organism evidence="1 2">
    <name type="scientific">Epilithonimonas mollis</name>
    <dbReference type="NCBI Taxonomy" id="216903"/>
    <lineage>
        <taxon>Bacteria</taxon>
        <taxon>Pseudomonadati</taxon>
        <taxon>Bacteroidota</taxon>
        <taxon>Flavobacteriia</taxon>
        <taxon>Flavobacteriales</taxon>
        <taxon>Weeksellaceae</taxon>
        <taxon>Chryseobacterium group</taxon>
        <taxon>Epilithonimonas</taxon>
    </lineage>
</organism>
<dbReference type="Proteomes" id="UP000184498">
    <property type="component" value="Unassembled WGS sequence"/>
</dbReference>
<accession>A0A1M6UKI3</accession>
<dbReference type="STRING" id="216903.SAMN05444371_3352"/>
<evidence type="ECO:0000313" key="2">
    <source>
        <dbReference type="Proteomes" id="UP000184498"/>
    </source>
</evidence>
<proteinExistence type="predicted"/>
<evidence type="ECO:0008006" key="3">
    <source>
        <dbReference type="Google" id="ProtNLM"/>
    </source>
</evidence>
<reference evidence="2" key="1">
    <citation type="submission" date="2016-11" db="EMBL/GenBank/DDBJ databases">
        <authorList>
            <person name="Varghese N."/>
            <person name="Submissions S."/>
        </authorList>
    </citation>
    <scope>NUCLEOTIDE SEQUENCE [LARGE SCALE GENOMIC DNA]</scope>
    <source>
        <strain evidence="2">DSM 18016</strain>
    </source>
</reference>
<name>A0A1M6UKI3_9FLAO</name>